<gene>
    <name evidence="1" type="ORF">CPOL0286_LOCUS13823</name>
</gene>
<organism evidence="1">
    <name type="scientific">Prymnesium polylepis</name>
    <dbReference type="NCBI Taxonomy" id="72548"/>
    <lineage>
        <taxon>Eukaryota</taxon>
        <taxon>Haptista</taxon>
        <taxon>Haptophyta</taxon>
        <taxon>Prymnesiophyceae</taxon>
        <taxon>Prymnesiales</taxon>
        <taxon>Prymnesiaceae</taxon>
        <taxon>Prymnesium</taxon>
    </lineage>
</organism>
<proteinExistence type="predicted"/>
<accession>A0A7S4J051</accession>
<dbReference type="EMBL" id="HBKO01030374">
    <property type="protein sequence ID" value="CAE2245474.1"/>
    <property type="molecule type" value="Transcribed_RNA"/>
</dbReference>
<reference evidence="1" key="1">
    <citation type="submission" date="2021-01" db="EMBL/GenBank/DDBJ databases">
        <authorList>
            <person name="Corre E."/>
            <person name="Pelletier E."/>
            <person name="Niang G."/>
            <person name="Scheremetjew M."/>
            <person name="Finn R."/>
            <person name="Kale V."/>
            <person name="Holt S."/>
            <person name="Cochrane G."/>
            <person name="Meng A."/>
            <person name="Brown T."/>
            <person name="Cohen L."/>
        </authorList>
    </citation>
    <scope>NUCLEOTIDE SEQUENCE</scope>
    <source>
        <strain evidence="1">UIO037</strain>
    </source>
</reference>
<sequence>MLDNALSSVVKGLRTCHTMILRKGQGQCSIDDGTQSRSMAKTAELDAKRLASSSANPNDLVATAANIKSYYMRPSSAQMRVEPTPIQASIIA</sequence>
<evidence type="ECO:0000313" key="1">
    <source>
        <dbReference type="EMBL" id="CAE2245474.1"/>
    </source>
</evidence>
<protein>
    <submittedName>
        <fullName evidence="1">Uncharacterized protein</fullName>
    </submittedName>
</protein>
<name>A0A7S4J051_9EUKA</name>
<dbReference type="AlphaFoldDB" id="A0A7S4J051"/>